<evidence type="ECO:0000313" key="1">
    <source>
        <dbReference type="EMBL" id="KAI6089740.1"/>
    </source>
</evidence>
<evidence type="ECO:0000313" key="2">
    <source>
        <dbReference type="Proteomes" id="UP001497680"/>
    </source>
</evidence>
<keyword evidence="2" id="KW-1185">Reference proteome</keyword>
<comment type="caution">
    <text evidence="1">The sequence shown here is derived from an EMBL/GenBank/DDBJ whole genome shotgun (WGS) entry which is preliminary data.</text>
</comment>
<proteinExistence type="predicted"/>
<accession>A0ACC0DBG2</accession>
<protein>
    <submittedName>
        <fullName evidence="1">Uncharacterized protein</fullName>
    </submittedName>
</protein>
<dbReference type="EMBL" id="MU394294">
    <property type="protein sequence ID" value="KAI6089740.1"/>
    <property type="molecule type" value="Genomic_DNA"/>
</dbReference>
<dbReference type="Proteomes" id="UP001497680">
    <property type="component" value="Unassembled WGS sequence"/>
</dbReference>
<gene>
    <name evidence="1" type="ORF">F4821DRAFT_275764</name>
</gene>
<reference evidence="1 2" key="1">
    <citation type="journal article" date="2022" name="New Phytol.">
        <title>Ecological generalism drives hyperdiversity of secondary metabolite gene clusters in xylarialean endophytes.</title>
        <authorList>
            <person name="Franco M.E.E."/>
            <person name="Wisecaver J.H."/>
            <person name="Arnold A.E."/>
            <person name="Ju Y.M."/>
            <person name="Slot J.C."/>
            <person name="Ahrendt S."/>
            <person name="Moore L.P."/>
            <person name="Eastman K.E."/>
            <person name="Scott K."/>
            <person name="Konkel Z."/>
            <person name="Mondo S.J."/>
            <person name="Kuo A."/>
            <person name="Hayes R.D."/>
            <person name="Haridas S."/>
            <person name="Andreopoulos B."/>
            <person name="Riley R."/>
            <person name="LaButti K."/>
            <person name="Pangilinan J."/>
            <person name="Lipzen A."/>
            <person name="Amirebrahimi M."/>
            <person name="Yan J."/>
            <person name="Adam C."/>
            <person name="Keymanesh K."/>
            <person name="Ng V."/>
            <person name="Louie K."/>
            <person name="Northen T."/>
            <person name="Drula E."/>
            <person name="Henrissat B."/>
            <person name="Hsieh H.M."/>
            <person name="Youens-Clark K."/>
            <person name="Lutzoni F."/>
            <person name="Miadlikowska J."/>
            <person name="Eastwood D.C."/>
            <person name="Hamelin R.C."/>
            <person name="Grigoriev I.V."/>
            <person name="U'Ren J.M."/>
        </authorList>
    </citation>
    <scope>NUCLEOTIDE SEQUENCE [LARGE SCALE GENOMIC DNA]</scope>
    <source>
        <strain evidence="1 2">ER1909</strain>
    </source>
</reference>
<organism evidence="1 2">
    <name type="scientific">Hypoxylon rubiginosum</name>
    <dbReference type="NCBI Taxonomy" id="110542"/>
    <lineage>
        <taxon>Eukaryota</taxon>
        <taxon>Fungi</taxon>
        <taxon>Dikarya</taxon>
        <taxon>Ascomycota</taxon>
        <taxon>Pezizomycotina</taxon>
        <taxon>Sordariomycetes</taxon>
        <taxon>Xylariomycetidae</taxon>
        <taxon>Xylariales</taxon>
        <taxon>Hypoxylaceae</taxon>
        <taxon>Hypoxylon</taxon>
    </lineage>
</organism>
<name>A0ACC0DBG2_9PEZI</name>
<sequence>MMENTGVNEVSLHDRTEFRGKGDKQCPEPKLIESLETEENPIAIRGDGHFVPIAICGMACRLPGGIRSTQDLWEFLMAKGDARSRVPGTRYNNAGHYSGKRKPGTTITEYGYFLDDSVELGGLDASFFPMAREEVEKLDPQQKILLEVVKESFDDAGEVGWRGGDVGVYVGSFTNDWYDAIHRESQRYGIYNTVSTHDFTLSNRVSYMMDLRGPSITIRTACSSSLIALNEACMAIAKGDCSSAIVGGVNMILGPSLTSSLSEQGTLSPDGSCKTFSSAADGYARGEGVVSIYVKPLRDALRDRNPVRGVVIGAATNSDGRSVGLGFATPNSAAQEVLIRRAYRVAGIGEAEVAKTGFFECHGTGTPVGDFAETSAIARVFEGTDGIFIGSVKPNLGHGEAVSGLTALLKAVMALEHRTIPPNIKYLPLNKRIPFDKARLMIPKEATPWPQGRHERVSLNSFGVGGANVHVIIDSAASLGIARENGQRSLADEPQLMVYSANSAQSLRDMVQEYQGFIQSAPASLSLADLAYTLSQRREHLPFRTFTVGTRHRPGTSAPPASPKKGGPLVMIFSGQGSQWPQMGRELLQSNAVFHRSIKSLSSYLKDLGSDSPDWDLESELLKPIRTSRINEARLSQPLTTALQIALVDTWASIGVQPEAVIGHSSGEIAAAYAAGCLTAEEAIAVAFYRGSISDTQQRPGAMAAVGLSWEQAKKHLIPGVVLACDNSPSSVTLSGDTEQLDVVLSTIKGAHEDVLAKMLKVDKAYHSHHMVEIGHKYHNAMASSGVKGKPPSTPFFSTVKGRLLKTTDSSPEALGPRYWQENLESPVRFTLAVSSLLDDLPSSNDEPIFLEIGPHSTLSGPLRQILEYRSREVCYIPTITRKQNSVEGFLNATGRLWKYHVSIDFEALIPVGTCLPSLPSYPWNHQRRYWSEYRVSRELRMQENPYHNLLGVRVPEASGIEPVWRNIFHINNTPWIRDHKINDDIVFPFACYVCMAAEAVRQVTGIQEGIELRHVVVNSALVLSEDSPRELITTLRRHRLTDTLDSHWWEFIISSYNEHTWVKHCVGQICGITKTSLGVYGASDNVSLPRNANGLSWYQRLRRGGLDYGFHFTSLEDIRTSTSGKRGLATANMRNGWHGDESDYHLHPVILDASIQLMTPAMFHGLTHTWRQFIPSSMEAMSISRCESEQLSLSVSCQPVGRGAVGEGLCAANGAVILSVSGMRLSPLVTDLDVNFETSLPLMARKEWVSHVDFQDFSALVKSTRSYGPYLAKLSELTDIAIVLSDRSLSVSNVESRHGYMQMYRAWLGEHASRASEPVDLVNLAKRMDTLATSLSQSPVSPIAQAISKVYANIPSVVTGTLESLGILHAGDTLNRVYKFMREYDAYDFFRCLAHTKPNLRVLELGRDAGTSTAEILKSLKRDDGQALYSQYVYTDTIPGMLAVAKEHLKGMPNLEFMTLDISEDPVIQGFQEKQFDLIIAADAIHMTPKLSSGLKNAHRLLYPDGRLLLQQPRTELAWAKYVLGILPSWWRAAEDDRPSEPYVSTRRWEDELVAAGFRGIEGISLDPPEPLHLSTVMLTRPRQKSTSSKQVTIVYDEENSFRSTPLAEILEARDFQVSCCGIDTASASSIEIGDVISLVDREQPYIHDITADSFGYLKELLECLGRSKSGMLWVTKPSQTHCNDPRYASVFGLARTVRVEMGIDFAVCETDDMTSSSGLQTVADIFCQFHKRDHDASTDFEYSITENVVRVNRFFPFSVPRDIPVSRDAFQEVSLRVDQPGRLGSFHWVTQPPATPKAYEVEIEVYAVGLNFRDLLEKTGILEVSSDESGFGLEASGVVRRIGPEVTQLRIGDRVAAVGKEAMSTSFITDENLCEKIPSDLSFADAASMPIVFHTAIHGLINVGRLEKGQSVLIHSGCGGVGLASIQIAKMLGVEIFTTVGTEEKIKYLMETIQLPRNRIFSSRSVAFAEEILRETGGRGVDAALNSLSGELLHATRRCIAKWGTMIEIGKVDLLGAGKLDMDLFLGSRNYCSFDLRQMGEERPQMIKSLFRAMMNYYRQGLIRPIPVADVFPAFKAPEALRYMEKGKHIGKIIISLRDNDGKPEFGNIATVRRETAELDPAASYLLAGGLGGLGRLISVWMVQHGARSLTFLSPRAGSRQYDDEDDHVRVLESMGCSVQLVSGSVTDPADVLLAMEASLAPVKGILQMSMIIRDRVFTSMSIDDWRCATEPKVQGTWNLHEAAQAKGLDLDFFVLFSSLSGAIGNPGQANYAAANTFLDAFVQYRIGLGLPCTALSLGAVEGVGYLAEKGDLLRKMQGYGWHSIKEEDVLDALGTAVLRTRVGQKEAGRSAWSPVVEEHNMLVGMAPAQPLGSAESSVRLQNDIRMAAYLNIGIGTSNNVTTGNDTLRGFLAKAKENPAELRQPEAATILAKEIGNKLFSLLFKTEEDPDITVGLAEIGMDSLIAVEMRAWWKRVFGIDITVLEMLAMGSLEALGKKVAKELADIYE</sequence>